<keyword evidence="3" id="KW-1185">Reference proteome</keyword>
<gene>
    <name evidence="2" type="ORF">DLAC_11272</name>
</gene>
<dbReference type="PROSITE" id="PS51419">
    <property type="entry name" value="RAB"/>
    <property type="match status" value="1"/>
</dbReference>
<name>A0A151Z3K8_TIELA</name>
<dbReference type="GO" id="GO:0005829">
    <property type="term" value="C:cytosol"/>
    <property type="evidence" value="ECO:0007669"/>
    <property type="project" value="TreeGrafter"/>
</dbReference>
<evidence type="ECO:0000256" key="1">
    <source>
        <dbReference type="SAM" id="MobiDB-lite"/>
    </source>
</evidence>
<feature type="compositionally biased region" description="Low complexity" evidence="1">
    <location>
        <begin position="545"/>
        <end position="558"/>
    </location>
</feature>
<dbReference type="InParanoid" id="A0A151Z3K8"/>
<dbReference type="InterPro" id="IPR027417">
    <property type="entry name" value="P-loop_NTPase"/>
</dbReference>
<feature type="compositionally biased region" description="Low complexity" evidence="1">
    <location>
        <begin position="596"/>
        <end position="611"/>
    </location>
</feature>
<sequence>MGNENGRILSEDYYKENLGVIDGELKRKLNNKLIKYNVKLVIKGDRNTGKTSLFNRLQGLPFTTDYSPTPEIKVSHINWNYKNTDDIVDVEVWDVVDVAKKQQVEKKPELKLSQQQQQSNGTNTDVTDDIDLFYQDFDPKKLVNGSTKSGSFKFQSLDASTLNVYKRANAVLFMVDPSKKWTFTYVENELKKVPNDLFVLLITNYRDKNPIGIGSGNSQSILTKIEIDSLCETRKNMYHVEASMLNAFGLKSIVTFLNLPFLYAQKLSLQRQLERNEIEFASATEEVSFIIKEQSYDGFIINIEAKKQLQQQQQQPSPPLNSVSKSQPNLSNLTNSVQTQPNLPPPISKSQPNINSQTQQQPPQPVPSTNTTPVSTSGGFFSRLTKSIGLSSNNSNNSNNTATTTTNNSNTPQSKQPTQPQQQQVVLPTKITSVDEFAISSPNTNGDDDFYSDKPKSSGATGFIKNLVTKPTPTTNNNNNNNKNNDKFGDSDDDDDFNPLVSKIDDEDEDEVFTQMKKPVSKPVSKPSSKPSKTTTTEKQKLETAKTTTTPVKVEPTKPVSPPKEVTKPSATTPTKSESTTKVSSPTTIKSSGEMSKPTTSPLSSSPKVTSQPISVLKSSGDVKPPLSSSPKVTSQPVSVLKSSGDVKPPTTPTKTTTVTSSKVTPPKSKSEVKPKKKQYQSFDDDEDEEEDNPFVTKDEKFGSDDEEISYQPVKPIKTQTKVEKSNTKSEYQSFGDDDEDGDNNNVQKDDIPPPPSMGNENLDDWFDD</sequence>
<dbReference type="InterPro" id="IPR040385">
    <property type="entry name" value="RABL6"/>
</dbReference>
<dbReference type="Gene3D" id="3.40.50.300">
    <property type="entry name" value="P-loop containing nucleotide triphosphate hydrolases"/>
    <property type="match status" value="1"/>
</dbReference>
<dbReference type="PANTHER" id="PTHR14932">
    <property type="entry name" value="RAS GTPASE-RELATED"/>
    <property type="match status" value="1"/>
</dbReference>
<protein>
    <submittedName>
        <fullName evidence="2">Rab GTPase domain-containing protein</fullName>
    </submittedName>
</protein>
<dbReference type="SUPFAM" id="SSF52540">
    <property type="entry name" value="P-loop containing nucleoside triphosphate hydrolases"/>
    <property type="match status" value="1"/>
</dbReference>
<organism evidence="2 3">
    <name type="scientific">Tieghemostelium lacteum</name>
    <name type="common">Slime mold</name>
    <name type="synonym">Dictyostelium lacteum</name>
    <dbReference type="NCBI Taxonomy" id="361077"/>
    <lineage>
        <taxon>Eukaryota</taxon>
        <taxon>Amoebozoa</taxon>
        <taxon>Evosea</taxon>
        <taxon>Eumycetozoa</taxon>
        <taxon>Dictyostelia</taxon>
        <taxon>Dictyosteliales</taxon>
        <taxon>Raperosteliaceae</taxon>
        <taxon>Tieghemostelium</taxon>
    </lineage>
</organism>
<dbReference type="EMBL" id="LODT01000051">
    <property type="protein sequence ID" value="KYQ88546.1"/>
    <property type="molecule type" value="Genomic_DNA"/>
</dbReference>
<dbReference type="GO" id="GO:0005634">
    <property type="term" value="C:nucleus"/>
    <property type="evidence" value="ECO:0007669"/>
    <property type="project" value="TreeGrafter"/>
</dbReference>
<dbReference type="STRING" id="361077.A0A151Z3K8"/>
<feature type="region of interest" description="Disordered" evidence="1">
    <location>
        <begin position="438"/>
        <end position="457"/>
    </location>
</feature>
<feature type="compositionally biased region" description="Polar residues" evidence="1">
    <location>
        <begin position="320"/>
        <end position="341"/>
    </location>
</feature>
<evidence type="ECO:0000313" key="3">
    <source>
        <dbReference type="Proteomes" id="UP000076078"/>
    </source>
</evidence>
<dbReference type="AlphaFoldDB" id="A0A151Z3K8"/>
<feature type="region of interest" description="Disordered" evidence="1">
    <location>
        <begin position="107"/>
        <end position="126"/>
    </location>
</feature>
<evidence type="ECO:0000313" key="2">
    <source>
        <dbReference type="EMBL" id="KYQ88546.1"/>
    </source>
</evidence>
<proteinExistence type="predicted"/>
<accession>A0A151Z3K8</accession>
<feature type="compositionally biased region" description="Polar residues" evidence="1">
    <location>
        <begin position="570"/>
        <end position="594"/>
    </location>
</feature>
<feature type="compositionally biased region" description="Low complexity" evidence="1">
    <location>
        <begin position="647"/>
        <end position="668"/>
    </location>
</feature>
<feature type="compositionally biased region" description="Low complexity" evidence="1">
    <location>
        <begin position="350"/>
        <end position="377"/>
    </location>
</feature>
<feature type="compositionally biased region" description="Low complexity" evidence="1">
    <location>
        <begin position="517"/>
        <end position="535"/>
    </location>
</feature>
<dbReference type="OrthoDB" id="207081at2759"/>
<dbReference type="PANTHER" id="PTHR14932:SF1">
    <property type="entry name" value="RAB-LIKE PROTEIN 6"/>
    <property type="match status" value="1"/>
</dbReference>
<feature type="compositionally biased region" description="Acidic residues" evidence="1">
    <location>
        <begin position="683"/>
        <end position="693"/>
    </location>
</feature>
<feature type="compositionally biased region" description="Polar residues" evidence="1">
    <location>
        <begin position="627"/>
        <end position="642"/>
    </location>
</feature>
<comment type="caution">
    <text evidence="2">The sequence shown here is derived from an EMBL/GenBank/DDBJ whole genome shotgun (WGS) entry which is preliminary data.</text>
</comment>
<feature type="compositionally biased region" description="Low complexity" evidence="1">
    <location>
        <begin position="391"/>
        <end position="424"/>
    </location>
</feature>
<reference evidence="2 3" key="1">
    <citation type="submission" date="2015-12" db="EMBL/GenBank/DDBJ databases">
        <title>Dictyostelia acquired genes for synthesis and detection of signals that induce cell-type specialization by lateral gene transfer from prokaryotes.</title>
        <authorList>
            <person name="Gloeckner G."/>
            <person name="Schaap P."/>
        </authorList>
    </citation>
    <scope>NUCLEOTIDE SEQUENCE [LARGE SCALE GENOMIC DNA]</scope>
    <source>
        <strain evidence="2 3">TK</strain>
    </source>
</reference>
<dbReference type="OMA" id="IQISHIN"/>
<feature type="region of interest" description="Disordered" evidence="1">
    <location>
        <begin position="462"/>
        <end position="769"/>
    </location>
</feature>
<feature type="region of interest" description="Disordered" evidence="1">
    <location>
        <begin position="310"/>
        <end position="425"/>
    </location>
</feature>
<dbReference type="Pfam" id="PF08477">
    <property type="entry name" value="Roc"/>
    <property type="match status" value="1"/>
</dbReference>
<dbReference type="Proteomes" id="UP000076078">
    <property type="component" value="Unassembled WGS sequence"/>
</dbReference>
<dbReference type="GO" id="GO:0005525">
    <property type="term" value="F:GTP binding"/>
    <property type="evidence" value="ECO:0007669"/>
    <property type="project" value="InterPro"/>
</dbReference>